<dbReference type="Gene3D" id="3.40.1190.20">
    <property type="match status" value="1"/>
</dbReference>
<dbReference type="AlphaFoldDB" id="A0A1F7GW48"/>
<dbReference type="InterPro" id="IPR029056">
    <property type="entry name" value="Ribokinase-like"/>
</dbReference>
<dbReference type="SUPFAM" id="SSF53613">
    <property type="entry name" value="Ribokinase-like"/>
    <property type="match status" value="1"/>
</dbReference>
<dbReference type="Proteomes" id="UP000177159">
    <property type="component" value="Unassembled WGS sequence"/>
</dbReference>
<name>A0A1F7GW48_9BACT</name>
<sequence length="280" mass="31582">MNITIVGHVCIDHNESENSSYSTAGSPAVFMNRIFKQLPDCFVSIIAPYGKDFLQYSHGLNLFPKNPTSDVTLVYENISTRNVRTQKAHNTIQAVPPQLDVEMQKILQNSDVILISPQSPAFSSEYLKQAFAYTSEKSIKILSPQGYFRNFDREDNVVVREFVEADEILPLIDVMIVSIEDHSNIMNLAKKWQEYGTIIIVTQGEKGSMAIDKGEEVWAQADPVPKEKIIDSVGSGDIFSAAFAYDHFLYKDLKKALDFANNIARQCLFFTPDEIKIKLD</sequence>
<keyword evidence="2" id="KW-0418">Kinase</keyword>
<dbReference type="Pfam" id="PF00294">
    <property type="entry name" value="PfkB"/>
    <property type="match status" value="1"/>
</dbReference>
<dbReference type="PANTHER" id="PTHR10584">
    <property type="entry name" value="SUGAR KINASE"/>
    <property type="match status" value="1"/>
</dbReference>
<evidence type="ECO:0000313" key="4">
    <source>
        <dbReference type="EMBL" id="OGK23093.1"/>
    </source>
</evidence>
<dbReference type="PROSITE" id="PS00584">
    <property type="entry name" value="PFKB_KINASES_2"/>
    <property type="match status" value="1"/>
</dbReference>
<dbReference type="PANTHER" id="PTHR10584:SF166">
    <property type="entry name" value="RIBOKINASE"/>
    <property type="match status" value="1"/>
</dbReference>
<keyword evidence="1" id="KW-0808">Transferase</keyword>
<dbReference type="InterPro" id="IPR002173">
    <property type="entry name" value="Carboh/pur_kinase_PfkB_CS"/>
</dbReference>
<accession>A0A1F7GW48</accession>
<feature type="domain" description="Carbohydrate kinase PfkB" evidence="3">
    <location>
        <begin position="85"/>
        <end position="266"/>
    </location>
</feature>
<protein>
    <recommendedName>
        <fullName evidence="3">Carbohydrate kinase PfkB domain-containing protein</fullName>
    </recommendedName>
</protein>
<gene>
    <name evidence="4" type="ORF">A3C24_04780</name>
</gene>
<evidence type="ECO:0000313" key="5">
    <source>
        <dbReference type="Proteomes" id="UP000177159"/>
    </source>
</evidence>
<dbReference type="EMBL" id="MFZM01000026">
    <property type="protein sequence ID" value="OGK23093.1"/>
    <property type="molecule type" value="Genomic_DNA"/>
</dbReference>
<dbReference type="InterPro" id="IPR011611">
    <property type="entry name" value="PfkB_dom"/>
</dbReference>
<comment type="caution">
    <text evidence="4">The sequence shown here is derived from an EMBL/GenBank/DDBJ whole genome shotgun (WGS) entry which is preliminary data.</text>
</comment>
<dbReference type="GO" id="GO:0016301">
    <property type="term" value="F:kinase activity"/>
    <property type="evidence" value="ECO:0007669"/>
    <property type="project" value="UniProtKB-KW"/>
</dbReference>
<proteinExistence type="predicted"/>
<evidence type="ECO:0000256" key="1">
    <source>
        <dbReference type="ARBA" id="ARBA00022679"/>
    </source>
</evidence>
<evidence type="ECO:0000259" key="3">
    <source>
        <dbReference type="Pfam" id="PF00294"/>
    </source>
</evidence>
<organism evidence="4 5">
    <name type="scientific">Candidatus Roizmanbacteria bacterium RIFCSPHIGHO2_02_FULL_37_24</name>
    <dbReference type="NCBI Taxonomy" id="1802037"/>
    <lineage>
        <taxon>Bacteria</taxon>
        <taxon>Candidatus Roizmaniibacteriota</taxon>
    </lineage>
</organism>
<reference evidence="4 5" key="1">
    <citation type="journal article" date="2016" name="Nat. Commun.">
        <title>Thousands of microbial genomes shed light on interconnected biogeochemical processes in an aquifer system.</title>
        <authorList>
            <person name="Anantharaman K."/>
            <person name="Brown C.T."/>
            <person name="Hug L.A."/>
            <person name="Sharon I."/>
            <person name="Castelle C.J."/>
            <person name="Probst A.J."/>
            <person name="Thomas B.C."/>
            <person name="Singh A."/>
            <person name="Wilkins M.J."/>
            <person name="Karaoz U."/>
            <person name="Brodie E.L."/>
            <person name="Williams K.H."/>
            <person name="Hubbard S.S."/>
            <person name="Banfield J.F."/>
        </authorList>
    </citation>
    <scope>NUCLEOTIDE SEQUENCE [LARGE SCALE GENOMIC DNA]</scope>
</reference>
<evidence type="ECO:0000256" key="2">
    <source>
        <dbReference type="ARBA" id="ARBA00022777"/>
    </source>
</evidence>